<accession>A0A8J3AIB7</accession>
<dbReference type="PANTHER" id="PTHR11608:SF0">
    <property type="entry name" value="BIFUNCTIONAL PROTEIN PYRR"/>
    <property type="match status" value="1"/>
</dbReference>
<evidence type="ECO:0000256" key="3">
    <source>
        <dbReference type="ARBA" id="ARBA00022676"/>
    </source>
</evidence>
<evidence type="ECO:0000256" key="2">
    <source>
        <dbReference type="ARBA" id="ARBA00022472"/>
    </source>
</evidence>
<comment type="catalytic activity">
    <reaction evidence="10">
        <text>UMP + diphosphate = 5-phospho-alpha-D-ribose 1-diphosphate + uracil</text>
        <dbReference type="Rhea" id="RHEA:13017"/>
        <dbReference type="ChEBI" id="CHEBI:17568"/>
        <dbReference type="ChEBI" id="CHEBI:33019"/>
        <dbReference type="ChEBI" id="CHEBI:57865"/>
        <dbReference type="ChEBI" id="CHEBI:58017"/>
        <dbReference type="EC" id="2.4.2.9"/>
    </reaction>
</comment>
<evidence type="ECO:0000256" key="8">
    <source>
        <dbReference type="ARBA" id="ARBA00056018"/>
    </source>
</evidence>
<comment type="function">
    <text evidence="7 10">Regulates transcriptional attenuation of the pyrimidine nucleotide (pyr) operon by binding in a uridine-dependent manner to specific sites on pyr mRNA. This disrupts an antiterminator hairpin in the RNA and favors formation of a downstream transcription terminator, leading to a reduced expression of downstream genes.</text>
</comment>
<feature type="domain" description="Phosphoribosyltransferase" evidence="11">
    <location>
        <begin position="7"/>
        <end position="159"/>
    </location>
</feature>
<evidence type="ECO:0000256" key="5">
    <source>
        <dbReference type="ARBA" id="ARBA00023015"/>
    </source>
</evidence>
<dbReference type="InterPro" id="IPR029057">
    <property type="entry name" value="PRTase-like"/>
</dbReference>
<dbReference type="CDD" id="cd06223">
    <property type="entry name" value="PRTases_typeI"/>
    <property type="match status" value="1"/>
</dbReference>
<proteinExistence type="inferred from homology"/>
<dbReference type="Gene3D" id="3.40.50.2020">
    <property type="match status" value="1"/>
</dbReference>
<comment type="caution">
    <text evidence="12">The sequence shown here is derived from an EMBL/GenBank/DDBJ whole genome shotgun (WGS) entry which is preliminary data.</text>
</comment>
<comment type="similarity">
    <text evidence="1 10">Belongs to the purine/pyrimidine phosphoribosyltransferase family. PyrR subfamily.</text>
</comment>
<dbReference type="Proteomes" id="UP000626244">
    <property type="component" value="Unassembled WGS sequence"/>
</dbReference>
<protein>
    <recommendedName>
        <fullName evidence="10">Bifunctional protein PyrR</fullName>
    </recommendedName>
    <domain>
        <recommendedName>
            <fullName evidence="10">Pyrimidine operon regulatory protein</fullName>
        </recommendedName>
    </domain>
    <domain>
        <recommendedName>
            <fullName evidence="10">Uracil phosphoribosyltransferase</fullName>
            <shortName evidence="10">UPRTase</shortName>
            <ecNumber evidence="10">2.4.2.9</ecNumber>
        </recommendedName>
    </domain>
</protein>
<dbReference type="NCBIfam" id="NF003548">
    <property type="entry name" value="PRK05205.1-4"/>
    <property type="match status" value="1"/>
</dbReference>
<evidence type="ECO:0000256" key="7">
    <source>
        <dbReference type="ARBA" id="ARBA00053556"/>
    </source>
</evidence>
<dbReference type="NCBIfam" id="NF003545">
    <property type="entry name" value="PRK05205.1-1"/>
    <property type="match status" value="1"/>
</dbReference>
<dbReference type="RefSeq" id="WP_088000292.1">
    <property type="nucleotide sequence ID" value="NZ_BMHB01000001.1"/>
</dbReference>
<dbReference type="InterPro" id="IPR023050">
    <property type="entry name" value="PyrR"/>
</dbReference>
<name>A0A8J3AIB7_9BACI</name>
<sequence>MNEKAIILDELAIRRGLTRIAHEMLENNKGIQDVVLVGIKTRGVFLAQRIAERIKQIEGKEVIMGDLDITLYRDDLTTKTENKEPLVKGSNVPVDLTNKKVILVDDVLYTGRTVRAAMDAVMDLGRPSQIQLAVLIDRGHRELPIRADYVGKNIPTSSGEKVVVALKETDEHDKVSIFEN</sequence>
<dbReference type="PANTHER" id="PTHR11608">
    <property type="entry name" value="BIFUNCTIONAL PROTEIN PYRR"/>
    <property type="match status" value="1"/>
</dbReference>
<keyword evidence="10" id="KW-0694">RNA-binding</keyword>
<dbReference type="NCBIfam" id="NF003547">
    <property type="entry name" value="PRK05205.1-3"/>
    <property type="match status" value="1"/>
</dbReference>
<evidence type="ECO:0000313" key="12">
    <source>
        <dbReference type="EMBL" id="GGI14380.1"/>
    </source>
</evidence>
<evidence type="ECO:0000256" key="1">
    <source>
        <dbReference type="ARBA" id="ARBA00005565"/>
    </source>
</evidence>
<dbReference type="Pfam" id="PF00156">
    <property type="entry name" value="Pribosyltran"/>
    <property type="match status" value="1"/>
</dbReference>
<dbReference type="FunFam" id="3.40.50.2020:FF:000020">
    <property type="entry name" value="Bifunctional protein PyrR"/>
    <property type="match status" value="1"/>
</dbReference>
<evidence type="ECO:0000256" key="10">
    <source>
        <dbReference type="HAMAP-Rule" id="MF_01219"/>
    </source>
</evidence>
<keyword evidence="13" id="KW-1185">Reference proteome</keyword>
<dbReference type="NCBIfam" id="NF003549">
    <property type="entry name" value="PRK05205.1-5"/>
    <property type="match status" value="1"/>
</dbReference>
<keyword evidence="4 10" id="KW-0808">Transferase</keyword>
<evidence type="ECO:0000256" key="9">
    <source>
        <dbReference type="ARBA" id="ARBA00063792"/>
    </source>
</evidence>
<comment type="subunit">
    <text evidence="9 10">Homodimer and homohexamer; in equilibrium.</text>
</comment>
<dbReference type="GO" id="GO:0004845">
    <property type="term" value="F:uracil phosphoribosyltransferase activity"/>
    <property type="evidence" value="ECO:0007669"/>
    <property type="project" value="UniProtKB-UniRule"/>
</dbReference>
<reference evidence="13" key="1">
    <citation type="journal article" date="2019" name="Int. J. Syst. Evol. Microbiol.">
        <title>The Global Catalogue of Microorganisms (GCM) 10K type strain sequencing project: providing services to taxonomists for standard genome sequencing and annotation.</title>
        <authorList>
            <consortium name="The Broad Institute Genomics Platform"/>
            <consortium name="The Broad Institute Genome Sequencing Center for Infectious Disease"/>
            <person name="Wu L."/>
            <person name="Ma J."/>
        </authorList>
    </citation>
    <scope>NUCLEOTIDE SEQUENCE [LARGE SCALE GENOMIC DNA]</scope>
    <source>
        <strain evidence="13">CGMCC 1.14993</strain>
    </source>
</reference>
<comment type="function">
    <text evidence="8 10">Also displays a weak uracil phosphoribosyltransferase activity which is not physiologically significant.</text>
</comment>
<dbReference type="AlphaFoldDB" id="A0A8J3AIB7"/>
<dbReference type="EMBL" id="BMHB01000001">
    <property type="protein sequence ID" value="GGI14380.1"/>
    <property type="molecule type" value="Genomic_DNA"/>
</dbReference>
<dbReference type="SUPFAM" id="SSF53271">
    <property type="entry name" value="PRTase-like"/>
    <property type="match status" value="1"/>
</dbReference>
<dbReference type="EC" id="2.4.2.9" evidence="10"/>
<organism evidence="12 13">
    <name type="scientific">Gottfriedia solisilvae</name>
    <dbReference type="NCBI Taxonomy" id="1516104"/>
    <lineage>
        <taxon>Bacteria</taxon>
        <taxon>Bacillati</taxon>
        <taxon>Bacillota</taxon>
        <taxon>Bacilli</taxon>
        <taxon>Bacillales</taxon>
        <taxon>Bacillaceae</taxon>
        <taxon>Gottfriedia</taxon>
    </lineage>
</organism>
<evidence type="ECO:0000259" key="11">
    <source>
        <dbReference type="Pfam" id="PF00156"/>
    </source>
</evidence>
<dbReference type="GO" id="GO:0003723">
    <property type="term" value="F:RNA binding"/>
    <property type="evidence" value="ECO:0007669"/>
    <property type="project" value="UniProtKB-UniRule"/>
</dbReference>
<keyword evidence="5 10" id="KW-0805">Transcription regulation</keyword>
<evidence type="ECO:0000256" key="4">
    <source>
        <dbReference type="ARBA" id="ARBA00022679"/>
    </source>
</evidence>
<dbReference type="InterPro" id="IPR050137">
    <property type="entry name" value="PyrR_bifunctional"/>
</dbReference>
<feature type="short sequence motif" description="PRPP-binding" evidence="10">
    <location>
        <begin position="101"/>
        <end position="113"/>
    </location>
</feature>
<dbReference type="InterPro" id="IPR000836">
    <property type="entry name" value="PRTase_dom"/>
</dbReference>
<dbReference type="HAMAP" id="MF_01219">
    <property type="entry name" value="PyrR"/>
    <property type="match status" value="1"/>
</dbReference>
<evidence type="ECO:0000256" key="6">
    <source>
        <dbReference type="ARBA" id="ARBA00023163"/>
    </source>
</evidence>
<keyword evidence="2 10" id="KW-0806">Transcription termination</keyword>
<gene>
    <name evidence="10 12" type="primary">pyrR</name>
    <name evidence="12" type="ORF">GCM10007380_22650</name>
</gene>
<keyword evidence="3 10" id="KW-0328">Glycosyltransferase</keyword>
<evidence type="ECO:0000313" key="13">
    <source>
        <dbReference type="Proteomes" id="UP000626244"/>
    </source>
</evidence>
<dbReference type="OrthoDB" id="9802227at2"/>
<keyword evidence="6 10" id="KW-0804">Transcription</keyword>
<dbReference type="GO" id="GO:0006353">
    <property type="term" value="P:DNA-templated transcription termination"/>
    <property type="evidence" value="ECO:0007669"/>
    <property type="project" value="UniProtKB-UniRule"/>
</dbReference>